<dbReference type="PANTHER" id="PTHR10587:SF133">
    <property type="entry name" value="CHITIN DEACETYLASE 1-RELATED"/>
    <property type="match status" value="1"/>
</dbReference>
<protein>
    <submittedName>
        <fullName evidence="5">Polysaccharide deacetylase family protein</fullName>
    </submittedName>
</protein>
<evidence type="ECO:0000256" key="3">
    <source>
        <dbReference type="SAM" id="Phobius"/>
    </source>
</evidence>
<dbReference type="Gene3D" id="3.20.20.370">
    <property type="entry name" value="Glycoside hydrolase/deacetylase"/>
    <property type="match status" value="1"/>
</dbReference>
<dbReference type="GO" id="GO:0016810">
    <property type="term" value="F:hydrolase activity, acting on carbon-nitrogen (but not peptide) bonds"/>
    <property type="evidence" value="ECO:0007669"/>
    <property type="project" value="InterPro"/>
</dbReference>
<dbReference type="OrthoDB" id="9806342at2"/>
<comment type="caution">
    <text evidence="5">The sequence shown here is derived from an EMBL/GenBank/DDBJ whole genome shotgun (WGS) entry which is preliminary data.</text>
</comment>
<dbReference type="PROSITE" id="PS51677">
    <property type="entry name" value="NODB"/>
    <property type="match status" value="1"/>
</dbReference>
<proteinExistence type="predicted"/>
<dbReference type="InterPro" id="IPR011330">
    <property type="entry name" value="Glyco_hydro/deAcase_b/a-brl"/>
</dbReference>
<accession>A0A3E3JZI9</accession>
<dbReference type="AlphaFoldDB" id="A0A3E3JZI9"/>
<evidence type="ECO:0000259" key="4">
    <source>
        <dbReference type="PROSITE" id="PS51677"/>
    </source>
</evidence>
<keyword evidence="1" id="KW-0479">Metal-binding</keyword>
<keyword evidence="3" id="KW-1133">Transmembrane helix</keyword>
<dbReference type="Pfam" id="PF01522">
    <property type="entry name" value="Polysacc_deac_1"/>
    <property type="match status" value="1"/>
</dbReference>
<sequence length="304" mass="34803">MLLDRYCGCQPAYTACSWHLVTPKEKGTGKRKPGSIYCRNTTMLRSMFMHVWKEKGRKVFLSLMAFAFLLVGGIWYAKEYTTVGNSVNGREMPVCSVETEEKEMALTFETAWGEERTGDILDLLKKEGVRATFFVTESWMRNHPELIARMKEEGHDIGTLGVSHEDLSQKTGEEQRSELREAKKAAHEYGISMEFFRPPYGNYNDSLIRTAWEEGFYTVRWSVDSMDWKNYGPESLIQTVTKSKEFGSGAIVRLNSEAEDTKGALKELIRMIQKKGYHLVPVSELIHRGKYHMDVNGRQIPGLT</sequence>
<dbReference type="PANTHER" id="PTHR10587">
    <property type="entry name" value="GLYCOSYL TRANSFERASE-RELATED"/>
    <property type="match status" value="1"/>
</dbReference>
<dbReference type="InterPro" id="IPR050248">
    <property type="entry name" value="Polysacc_deacetylase_ArnD"/>
</dbReference>
<evidence type="ECO:0000256" key="2">
    <source>
        <dbReference type="ARBA" id="ARBA00022801"/>
    </source>
</evidence>
<dbReference type="GO" id="GO:0046872">
    <property type="term" value="F:metal ion binding"/>
    <property type="evidence" value="ECO:0007669"/>
    <property type="project" value="UniProtKB-KW"/>
</dbReference>
<keyword evidence="3" id="KW-0472">Membrane</keyword>
<keyword evidence="2" id="KW-0378">Hydrolase</keyword>
<evidence type="ECO:0000313" key="6">
    <source>
        <dbReference type="Proteomes" id="UP000261080"/>
    </source>
</evidence>
<name>A0A3E3JZI9_9FIRM</name>
<dbReference type="GO" id="GO:0005975">
    <property type="term" value="P:carbohydrate metabolic process"/>
    <property type="evidence" value="ECO:0007669"/>
    <property type="project" value="InterPro"/>
</dbReference>
<feature type="transmembrane region" description="Helical" evidence="3">
    <location>
        <begin position="59"/>
        <end position="77"/>
    </location>
</feature>
<feature type="domain" description="NodB homology" evidence="4">
    <location>
        <begin position="102"/>
        <end position="280"/>
    </location>
</feature>
<evidence type="ECO:0000256" key="1">
    <source>
        <dbReference type="ARBA" id="ARBA00022723"/>
    </source>
</evidence>
<organism evidence="5 6">
    <name type="scientific">Sellimonas intestinalis</name>
    <dbReference type="NCBI Taxonomy" id="1653434"/>
    <lineage>
        <taxon>Bacteria</taxon>
        <taxon>Bacillati</taxon>
        <taxon>Bacillota</taxon>
        <taxon>Clostridia</taxon>
        <taxon>Lachnospirales</taxon>
        <taxon>Lachnospiraceae</taxon>
        <taxon>Sellimonas</taxon>
    </lineage>
</organism>
<dbReference type="EMBL" id="QVLX01000009">
    <property type="protein sequence ID" value="RGE85145.1"/>
    <property type="molecule type" value="Genomic_DNA"/>
</dbReference>
<dbReference type="Proteomes" id="UP000261080">
    <property type="component" value="Unassembled WGS sequence"/>
</dbReference>
<gene>
    <name evidence="5" type="ORF">DW016_13470</name>
</gene>
<evidence type="ECO:0000313" key="5">
    <source>
        <dbReference type="EMBL" id="RGE85145.1"/>
    </source>
</evidence>
<reference evidence="5 6" key="1">
    <citation type="submission" date="2018-08" db="EMBL/GenBank/DDBJ databases">
        <title>A genome reference for cultivated species of the human gut microbiota.</title>
        <authorList>
            <person name="Zou Y."/>
            <person name="Xue W."/>
            <person name="Luo G."/>
        </authorList>
    </citation>
    <scope>NUCLEOTIDE SEQUENCE [LARGE SCALE GENOMIC DNA]</scope>
    <source>
        <strain evidence="5 6">AF37-2AT</strain>
    </source>
</reference>
<keyword evidence="3" id="KW-0812">Transmembrane</keyword>
<dbReference type="InterPro" id="IPR002509">
    <property type="entry name" value="NODB_dom"/>
</dbReference>
<dbReference type="SUPFAM" id="SSF88713">
    <property type="entry name" value="Glycoside hydrolase/deacetylase"/>
    <property type="match status" value="1"/>
</dbReference>
<dbReference type="GO" id="GO:0016020">
    <property type="term" value="C:membrane"/>
    <property type="evidence" value="ECO:0007669"/>
    <property type="project" value="TreeGrafter"/>
</dbReference>
<keyword evidence="6" id="KW-1185">Reference proteome</keyword>